<sequence>MAIKIPVLVKALQRDVLQPRVFRVVDPVLSMGAASVPQFEIGSWPRLVLVTTRSTATRRYR</sequence>
<evidence type="ECO:0000313" key="1">
    <source>
        <dbReference type="EMBL" id="NMN96528.1"/>
    </source>
</evidence>
<accession>A0A848KFU5</accession>
<dbReference type="EMBL" id="VCQU01000005">
    <property type="protein sequence ID" value="NMN96528.1"/>
    <property type="molecule type" value="Genomic_DNA"/>
</dbReference>
<gene>
    <name evidence="1" type="ORF">FGL95_15920</name>
</gene>
<name>A0A848KFU5_9NOCA</name>
<reference evidence="1 2" key="2">
    <citation type="submission" date="2020-06" db="EMBL/GenBank/DDBJ databases">
        <title>Antribacter stalactiti gen. nov., sp. nov., a new member of the family Nacardiaceae isolated from a cave.</title>
        <authorList>
            <person name="Kim I.S."/>
        </authorList>
    </citation>
    <scope>NUCLEOTIDE SEQUENCE [LARGE SCALE GENOMIC DNA]</scope>
    <source>
        <strain evidence="1 2">YC2-7</strain>
    </source>
</reference>
<dbReference type="Proteomes" id="UP000535543">
    <property type="component" value="Unassembled WGS sequence"/>
</dbReference>
<comment type="caution">
    <text evidence="1">The sequence shown here is derived from an EMBL/GenBank/DDBJ whole genome shotgun (WGS) entry which is preliminary data.</text>
</comment>
<protein>
    <submittedName>
        <fullName evidence="1">Uncharacterized protein</fullName>
    </submittedName>
</protein>
<proteinExistence type="predicted"/>
<keyword evidence="2" id="KW-1185">Reference proteome</keyword>
<reference evidence="1 2" key="1">
    <citation type="submission" date="2019-05" db="EMBL/GenBank/DDBJ databases">
        <authorList>
            <person name="Lee S.D."/>
        </authorList>
    </citation>
    <scope>NUCLEOTIDE SEQUENCE [LARGE SCALE GENOMIC DNA]</scope>
    <source>
        <strain evidence="1 2">YC2-7</strain>
    </source>
</reference>
<organism evidence="1 2">
    <name type="scientific">Antrihabitans stalactiti</name>
    <dbReference type="NCBI Taxonomy" id="2584121"/>
    <lineage>
        <taxon>Bacteria</taxon>
        <taxon>Bacillati</taxon>
        <taxon>Actinomycetota</taxon>
        <taxon>Actinomycetes</taxon>
        <taxon>Mycobacteriales</taxon>
        <taxon>Nocardiaceae</taxon>
        <taxon>Antrihabitans</taxon>
    </lineage>
</organism>
<evidence type="ECO:0000313" key="2">
    <source>
        <dbReference type="Proteomes" id="UP000535543"/>
    </source>
</evidence>
<dbReference type="AlphaFoldDB" id="A0A848KFU5"/>